<name>A0ACB8XGA2_ARCLA</name>
<reference evidence="2" key="1">
    <citation type="journal article" date="2022" name="Mol. Ecol. Resour.">
        <title>The genomes of chicory, endive, great burdock and yacon provide insights into Asteraceae palaeo-polyploidization history and plant inulin production.</title>
        <authorList>
            <person name="Fan W."/>
            <person name="Wang S."/>
            <person name="Wang H."/>
            <person name="Wang A."/>
            <person name="Jiang F."/>
            <person name="Liu H."/>
            <person name="Zhao H."/>
            <person name="Xu D."/>
            <person name="Zhang Y."/>
        </authorList>
    </citation>
    <scope>NUCLEOTIDE SEQUENCE [LARGE SCALE GENOMIC DNA]</scope>
    <source>
        <strain evidence="2">cv. Niubang</strain>
    </source>
</reference>
<dbReference type="Proteomes" id="UP001055879">
    <property type="component" value="Linkage Group LG18"/>
</dbReference>
<reference evidence="1 2" key="2">
    <citation type="journal article" date="2022" name="Mol. Ecol. Resour.">
        <title>The genomes of chicory, endive, great burdock and yacon provide insights into Asteraceae paleo-polyploidization history and plant inulin production.</title>
        <authorList>
            <person name="Fan W."/>
            <person name="Wang S."/>
            <person name="Wang H."/>
            <person name="Wang A."/>
            <person name="Jiang F."/>
            <person name="Liu H."/>
            <person name="Zhao H."/>
            <person name="Xu D."/>
            <person name="Zhang Y."/>
        </authorList>
    </citation>
    <scope>NUCLEOTIDE SEQUENCE [LARGE SCALE GENOMIC DNA]</scope>
    <source>
        <strain evidence="2">cv. Niubang</strain>
    </source>
</reference>
<evidence type="ECO:0000313" key="1">
    <source>
        <dbReference type="EMBL" id="KAI3665869.1"/>
    </source>
</evidence>
<organism evidence="1 2">
    <name type="scientific">Arctium lappa</name>
    <name type="common">Greater burdock</name>
    <name type="synonym">Lappa major</name>
    <dbReference type="NCBI Taxonomy" id="4217"/>
    <lineage>
        <taxon>Eukaryota</taxon>
        <taxon>Viridiplantae</taxon>
        <taxon>Streptophyta</taxon>
        <taxon>Embryophyta</taxon>
        <taxon>Tracheophyta</taxon>
        <taxon>Spermatophyta</taxon>
        <taxon>Magnoliopsida</taxon>
        <taxon>eudicotyledons</taxon>
        <taxon>Gunneridae</taxon>
        <taxon>Pentapetalae</taxon>
        <taxon>asterids</taxon>
        <taxon>campanulids</taxon>
        <taxon>Asterales</taxon>
        <taxon>Asteraceae</taxon>
        <taxon>Carduoideae</taxon>
        <taxon>Cardueae</taxon>
        <taxon>Arctiinae</taxon>
        <taxon>Arctium</taxon>
    </lineage>
</organism>
<proteinExistence type="predicted"/>
<accession>A0ACB8XGA2</accession>
<comment type="caution">
    <text evidence="1">The sequence shown here is derived from an EMBL/GenBank/DDBJ whole genome shotgun (WGS) entry which is preliminary data.</text>
</comment>
<protein>
    <submittedName>
        <fullName evidence="1">Uncharacterized protein</fullName>
    </submittedName>
</protein>
<sequence length="515" mass="59654">MAMLANCWLIIEIHLIPYGFKKWFYLSFYIHPFFLFFCQILLWIKTLKRFIFFVVFFVTRVIFSHVFGVLRRFLIIARSFSGFGDGSKDSEVEDLDEDLWYEVDDDSYGSSDTGSGILFLRYEAGGSCEITKIAFCDDVRVESVDQETVSVCSSSDLDDERSSSFSDSGASSFSLGTHRDMEVISHIPSSSSSASPEDQEVEKPEKEEEEKDLFYKSYTERMSWFDLLNQERTFGLNAFLTKKRCSNVEKRILKSLESDIEMVYVAQSCLSWEALHDQYRKLEVMVASACAADTSCTSEYGALITCTLATKFQRFQILLDRFMEDERCVKGKRYLNFIQKRSSLKSLLQVPQISENVDNEKDGRNGGMMIRATDVLKAIEKCMTTFKSFIEVDEKQSWWRASGRLSWNRSPLEDPRDSNLLHDLTRTLRQKELWMKDLKGKTRCLLRRRVEHLGDVQNKEMMFTMIELKLVARVLMMSVISTSQLQWCQQKLDNIEISHGRITRSYTGSLLFPTS</sequence>
<gene>
    <name evidence="1" type="ORF">L6452_44504</name>
</gene>
<evidence type="ECO:0000313" key="2">
    <source>
        <dbReference type="Proteomes" id="UP001055879"/>
    </source>
</evidence>
<keyword evidence="2" id="KW-1185">Reference proteome</keyword>
<dbReference type="EMBL" id="CM042064">
    <property type="protein sequence ID" value="KAI3665869.1"/>
    <property type="molecule type" value="Genomic_DNA"/>
</dbReference>